<feature type="chain" id="PRO_5011712451" description="Lipoprotein" evidence="1">
    <location>
        <begin position="19"/>
        <end position="215"/>
    </location>
</feature>
<feature type="signal peptide" evidence="1">
    <location>
        <begin position="1"/>
        <end position="18"/>
    </location>
</feature>
<keyword evidence="1" id="KW-0732">Signal</keyword>
<evidence type="ECO:0000313" key="3">
    <source>
        <dbReference type="Proteomes" id="UP000199628"/>
    </source>
</evidence>
<proteinExistence type="predicted"/>
<protein>
    <recommendedName>
        <fullName evidence="4">Lipoprotein</fullName>
    </recommendedName>
</protein>
<evidence type="ECO:0000313" key="2">
    <source>
        <dbReference type="EMBL" id="SDE48423.1"/>
    </source>
</evidence>
<dbReference type="EMBL" id="FMZV01000020">
    <property type="protein sequence ID" value="SDE48423.1"/>
    <property type="molecule type" value="Genomic_DNA"/>
</dbReference>
<dbReference type="Proteomes" id="UP000199628">
    <property type="component" value="Unassembled WGS sequence"/>
</dbReference>
<evidence type="ECO:0008006" key="4">
    <source>
        <dbReference type="Google" id="ProtNLM"/>
    </source>
</evidence>
<sequence length="215" mass="24063">MFHWIVVFVGLLISGCVAGSGEDMATSRSHKFCEDLSKKDSGFKDNYKRQGGSNYTNEELYHYFHGCVQNGLLPVIDANVSVEKEVDQNDPALRPDYMSALLENTNIWYSTTNESGESIISMNLYNLTAYSFSYLSLGFSAKECEPIVYDTEWEMALAVGLEREIQSGEQAVAQWVMPEEHEISSGCLTITGIYKLTGRGHVHDGFMSEIPANKR</sequence>
<accession>A0A1G7DA84</accession>
<reference evidence="3" key="1">
    <citation type="submission" date="2016-10" db="EMBL/GenBank/DDBJ databases">
        <authorList>
            <person name="Varghese N."/>
            <person name="Submissions S."/>
        </authorList>
    </citation>
    <scope>NUCLEOTIDE SEQUENCE [LARGE SCALE GENOMIC DNA]</scope>
    <source>
        <strain evidence="3">CGMCC 1.9108</strain>
    </source>
</reference>
<dbReference type="RefSeq" id="WP_143028616.1">
    <property type="nucleotide sequence ID" value="NZ_FMZV01000020.1"/>
</dbReference>
<gene>
    <name evidence="2" type="ORF">SAMN04488239_12068</name>
</gene>
<name>A0A1G7DA84_9RHOB</name>
<organism evidence="2 3">
    <name type="scientific">Ruegeria marina</name>
    <dbReference type="NCBI Taxonomy" id="639004"/>
    <lineage>
        <taxon>Bacteria</taxon>
        <taxon>Pseudomonadati</taxon>
        <taxon>Pseudomonadota</taxon>
        <taxon>Alphaproteobacteria</taxon>
        <taxon>Rhodobacterales</taxon>
        <taxon>Roseobacteraceae</taxon>
        <taxon>Ruegeria</taxon>
    </lineage>
</organism>
<dbReference type="AlphaFoldDB" id="A0A1G7DA84"/>
<evidence type="ECO:0000256" key="1">
    <source>
        <dbReference type="SAM" id="SignalP"/>
    </source>
</evidence>
<keyword evidence="3" id="KW-1185">Reference proteome</keyword>